<accession>A0A5N5I3G0</accession>
<organism evidence="1 2">
    <name type="scientific">Pyrus ussuriensis x Pyrus communis</name>
    <dbReference type="NCBI Taxonomy" id="2448454"/>
    <lineage>
        <taxon>Eukaryota</taxon>
        <taxon>Viridiplantae</taxon>
        <taxon>Streptophyta</taxon>
        <taxon>Embryophyta</taxon>
        <taxon>Tracheophyta</taxon>
        <taxon>Spermatophyta</taxon>
        <taxon>Magnoliopsida</taxon>
        <taxon>eudicotyledons</taxon>
        <taxon>Gunneridae</taxon>
        <taxon>Pentapetalae</taxon>
        <taxon>rosids</taxon>
        <taxon>fabids</taxon>
        <taxon>Rosales</taxon>
        <taxon>Rosaceae</taxon>
        <taxon>Amygdaloideae</taxon>
        <taxon>Maleae</taxon>
        <taxon>Pyrus</taxon>
    </lineage>
</organism>
<dbReference type="EMBL" id="SMOL01000120">
    <property type="protein sequence ID" value="KAB2632962.1"/>
    <property type="molecule type" value="Genomic_DNA"/>
</dbReference>
<keyword evidence="2" id="KW-1185">Reference proteome</keyword>
<reference evidence="2" key="2">
    <citation type="submission" date="2019-10" db="EMBL/GenBank/DDBJ databases">
        <title>A de novo genome assembly of a pear dwarfing rootstock.</title>
        <authorList>
            <person name="Wang F."/>
            <person name="Wang J."/>
            <person name="Li S."/>
            <person name="Zhang Y."/>
            <person name="Fang M."/>
            <person name="Ma L."/>
            <person name="Zhao Y."/>
            <person name="Jiang S."/>
        </authorList>
    </citation>
    <scope>NUCLEOTIDE SEQUENCE [LARGE SCALE GENOMIC DNA]</scope>
</reference>
<comment type="caution">
    <text evidence="1">The sequence shown here is derived from an EMBL/GenBank/DDBJ whole genome shotgun (WGS) entry which is preliminary data.</text>
</comment>
<dbReference type="OrthoDB" id="10531974at2759"/>
<dbReference type="AlphaFoldDB" id="A0A5N5I3G0"/>
<sequence>MQSKLCQSLCIKPYPALLESACLLMVMASSSKPQLIQSDLCNYDDDSDLDDVAPNKYKLDDCVLSSRECKGTWDCGPVCRDMGILNPNAIKCVVLPTKLVELENVAVVFLLLNPMSYLP</sequence>
<reference evidence="1 2" key="3">
    <citation type="submission" date="2019-11" db="EMBL/GenBank/DDBJ databases">
        <title>A de novo genome assembly of a pear dwarfing rootstock.</title>
        <authorList>
            <person name="Wang F."/>
            <person name="Wang J."/>
            <person name="Li S."/>
            <person name="Zhang Y."/>
            <person name="Fang M."/>
            <person name="Ma L."/>
            <person name="Zhao Y."/>
            <person name="Jiang S."/>
        </authorList>
    </citation>
    <scope>NUCLEOTIDE SEQUENCE [LARGE SCALE GENOMIC DNA]</scope>
    <source>
        <strain evidence="1">S2</strain>
        <tissue evidence="1">Leaf</tissue>
    </source>
</reference>
<evidence type="ECO:0000313" key="1">
    <source>
        <dbReference type="EMBL" id="KAB2632962.1"/>
    </source>
</evidence>
<name>A0A5N5I3G0_9ROSA</name>
<gene>
    <name evidence="1" type="ORF">D8674_029209</name>
</gene>
<proteinExistence type="predicted"/>
<protein>
    <submittedName>
        <fullName evidence="1">Uncharacterized protein</fullName>
    </submittedName>
</protein>
<evidence type="ECO:0000313" key="2">
    <source>
        <dbReference type="Proteomes" id="UP000327157"/>
    </source>
</evidence>
<dbReference type="Proteomes" id="UP000327157">
    <property type="component" value="Chromosome 6"/>
</dbReference>
<reference evidence="1 2" key="1">
    <citation type="submission" date="2019-09" db="EMBL/GenBank/DDBJ databases">
        <authorList>
            <person name="Ou C."/>
        </authorList>
    </citation>
    <scope>NUCLEOTIDE SEQUENCE [LARGE SCALE GENOMIC DNA]</scope>
    <source>
        <strain evidence="1">S2</strain>
        <tissue evidence="1">Leaf</tissue>
    </source>
</reference>